<comment type="caution">
    <text evidence="2">The sequence shown here is derived from an EMBL/GenBank/DDBJ whole genome shotgun (WGS) entry which is preliminary data.</text>
</comment>
<accession>A0A117IC48</accession>
<dbReference type="RefSeq" id="WP_062659668.1">
    <property type="nucleotide sequence ID" value="NZ_BCSY01000113.1"/>
</dbReference>
<evidence type="ECO:0000313" key="2">
    <source>
        <dbReference type="EMBL" id="GAS98912.1"/>
    </source>
</evidence>
<evidence type="ECO:0000313" key="3">
    <source>
        <dbReference type="Proteomes" id="UP000069443"/>
    </source>
</evidence>
<proteinExistence type="predicted"/>
<gene>
    <name evidence="2" type="ORF">RMCC_5877</name>
</gene>
<organism evidence="2 3">
    <name type="scientific">Mycolicibacterium canariasense</name>
    <name type="common">Mycobacterium canariasense</name>
    <dbReference type="NCBI Taxonomy" id="228230"/>
    <lineage>
        <taxon>Bacteria</taxon>
        <taxon>Bacillati</taxon>
        <taxon>Actinomycetota</taxon>
        <taxon>Actinomycetes</taxon>
        <taxon>Mycobacteriales</taxon>
        <taxon>Mycobacteriaceae</taxon>
        <taxon>Mycolicibacterium</taxon>
    </lineage>
</organism>
<evidence type="ECO:0000259" key="1">
    <source>
        <dbReference type="Pfam" id="PF18299"/>
    </source>
</evidence>
<dbReference type="OrthoDB" id="654524at2"/>
<protein>
    <submittedName>
        <fullName evidence="2">Gp254</fullName>
    </submittedName>
</protein>
<dbReference type="AlphaFoldDB" id="A0A117IC48"/>
<reference evidence="3" key="2">
    <citation type="submission" date="2016-02" db="EMBL/GenBank/DDBJ databases">
        <title>Draft genome sequence of five rapidly growing Mycobacterium species.</title>
        <authorList>
            <person name="Katahira K."/>
            <person name="Gotou Y."/>
            <person name="Iida K."/>
            <person name="Ogura Y."/>
            <person name="Hayashi T."/>
        </authorList>
    </citation>
    <scope>NUCLEOTIDE SEQUENCE [LARGE SCALE GENOMIC DNA]</scope>
    <source>
        <strain evidence="3">JCM15298</strain>
    </source>
</reference>
<sequence length="221" mass="25205">MSCGPYWLDQLPEKYRGREVQTWWAGDIPGFWEHNPELVEKHPELFFKLPEAKLDSFPATLHGTKHIRSNLAQYHLPVDALVQMQDPVVFVSEWRFWIAHGQVTTGSWYRVDDSIWGSDEWAYADNRDSTYRRAESVAAEVAAEVPAPPGYVIDIGLTVDGRWLVVEANAAWSSGPYDGDPEGIFKSITAAHDFDGQHPKWAWRPNAVLHKAGPLKVRRRQ</sequence>
<name>A0A117IC48_MYCCR</name>
<dbReference type="InterPro" id="IPR041261">
    <property type="entry name" value="R2K_2"/>
</dbReference>
<dbReference type="Pfam" id="PF18299">
    <property type="entry name" value="R2K_2"/>
    <property type="match status" value="1"/>
</dbReference>
<keyword evidence="3" id="KW-1185">Reference proteome</keyword>
<dbReference type="Proteomes" id="UP000069443">
    <property type="component" value="Unassembled WGS sequence"/>
</dbReference>
<dbReference type="EMBL" id="BCSY01000113">
    <property type="protein sequence ID" value="GAS98912.1"/>
    <property type="molecule type" value="Genomic_DNA"/>
</dbReference>
<feature type="domain" description="ATP-grasp" evidence="1">
    <location>
        <begin position="40"/>
        <end position="182"/>
    </location>
</feature>
<reference evidence="3" key="1">
    <citation type="journal article" date="2016" name="Genome Announc.">
        <title>Draft Genome Sequences of Five Rapidly Growing Mycobacterium Species, M. thermoresistibile, M. fortuitum subsp. acetamidolyticum, M. canariasense, M. brisbanense, and M. novocastrense.</title>
        <authorList>
            <person name="Katahira K."/>
            <person name="Ogura Y."/>
            <person name="Gotoh Y."/>
            <person name="Hayashi T."/>
        </authorList>
    </citation>
    <scope>NUCLEOTIDE SEQUENCE [LARGE SCALE GENOMIC DNA]</scope>
    <source>
        <strain evidence="3">JCM15298</strain>
    </source>
</reference>